<comment type="subcellular location">
    <subcellularLocation>
        <location evidence="2">Cytoplasm</location>
        <location evidence="2">Cytoskeleton</location>
        <location evidence="2">Flagellum axoneme</location>
    </subcellularLocation>
    <subcellularLocation>
        <location evidence="1">Nucleus</location>
    </subcellularLocation>
</comment>
<dbReference type="Proteomes" id="UP000332933">
    <property type="component" value="Unassembled WGS sequence"/>
</dbReference>
<dbReference type="InterPro" id="IPR043597">
    <property type="entry name" value="TPH_dom"/>
</dbReference>
<comment type="function">
    <text evidence="13">Microtubule inner protein (MIP) part of the dynein-decorated doublet microtubules (DMTs) in cilia axoneme, which is required for motile cilia beating. May play a role in the control of meiotic division and germ cell differentiation through regulation of pairing and recombination during meiosis. Required for sperm flagella assembly. May play a role in the assembly and function of the outer dynein arm-docking complex (ODA-DC). ODA-DC mediates outer dynein arms (ODA) binding onto the axonemal doublet microtubules.</text>
</comment>
<evidence type="ECO:0000256" key="14">
    <source>
        <dbReference type="SAM" id="MobiDB-lite"/>
    </source>
</evidence>
<evidence type="ECO:0000256" key="3">
    <source>
        <dbReference type="ARBA" id="ARBA00009158"/>
    </source>
</evidence>
<reference evidence="16" key="2">
    <citation type="submission" date="2019-06" db="EMBL/GenBank/DDBJ databases">
        <title>Genomics analysis of Aphanomyces spp. identifies a new class of oomycete effector associated with host adaptation.</title>
        <authorList>
            <person name="Gaulin E."/>
        </authorList>
    </citation>
    <scope>NUCLEOTIDE SEQUENCE</scope>
    <source>
        <strain evidence="16">CBS 578.67</strain>
    </source>
</reference>
<keyword evidence="10" id="KW-0539">Nucleus</keyword>
<keyword evidence="12" id="KW-0966">Cell projection</keyword>
<dbReference type="GO" id="GO:0005634">
    <property type="term" value="C:nucleus"/>
    <property type="evidence" value="ECO:0007669"/>
    <property type="project" value="UniProtKB-SubCell"/>
</dbReference>
<dbReference type="InterPro" id="IPR026504">
    <property type="entry name" value="MNS1"/>
</dbReference>
<keyword evidence="11" id="KW-0469">Meiosis</keyword>
<evidence type="ECO:0000256" key="11">
    <source>
        <dbReference type="ARBA" id="ARBA00023254"/>
    </source>
</evidence>
<evidence type="ECO:0000313" key="18">
    <source>
        <dbReference type="Proteomes" id="UP000332933"/>
    </source>
</evidence>
<keyword evidence="7" id="KW-0175">Coiled coil</keyword>
<evidence type="ECO:0000256" key="5">
    <source>
        <dbReference type="ARBA" id="ARBA00022490"/>
    </source>
</evidence>
<dbReference type="GO" id="GO:0051321">
    <property type="term" value="P:meiotic cell cycle"/>
    <property type="evidence" value="ECO:0007669"/>
    <property type="project" value="UniProtKB-KW"/>
</dbReference>
<evidence type="ECO:0000256" key="10">
    <source>
        <dbReference type="ARBA" id="ARBA00023242"/>
    </source>
</evidence>
<evidence type="ECO:0000256" key="13">
    <source>
        <dbReference type="ARBA" id="ARBA00046114"/>
    </source>
</evidence>
<gene>
    <name evidence="17" type="primary">Aste57867_7149</name>
    <name evidence="16" type="ORF">As57867_007125</name>
    <name evidence="17" type="ORF">ASTE57867_7149</name>
</gene>
<evidence type="ECO:0000256" key="2">
    <source>
        <dbReference type="ARBA" id="ARBA00004611"/>
    </source>
</evidence>
<dbReference type="PANTHER" id="PTHR19265:SF0">
    <property type="entry name" value="MEIOSIS-SPECIFIC NUCLEAR STRUCTURAL PROTEIN 1"/>
    <property type="match status" value="1"/>
</dbReference>
<keyword evidence="8" id="KW-0969">Cilium</keyword>
<comment type="similarity">
    <text evidence="3">Belongs to the MNS1 family.</text>
</comment>
<proteinExistence type="inferred from homology"/>
<feature type="compositionally biased region" description="Basic and acidic residues" evidence="14">
    <location>
        <begin position="328"/>
        <end position="348"/>
    </location>
</feature>
<dbReference type="OrthoDB" id="197839at2759"/>
<reference evidence="17 18" key="1">
    <citation type="submission" date="2019-03" db="EMBL/GenBank/DDBJ databases">
        <authorList>
            <person name="Gaulin E."/>
            <person name="Dumas B."/>
        </authorList>
    </citation>
    <scope>NUCLEOTIDE SEQUENCE [LARGE SCALE GENOMIC DNA]</scope>
    <source>
        <strain evidence="17">CBS 568.67</strain>
    </source>
</reference>
<dbReference type="EMBL" id="CAADRA010003734">
    <property type="protein sequence ID" value="VFT84081.1"/>
    <property type="molecule type" value="Genomic_DNA"/>
</dbReference>
<evidence type="ECO:0000256" key="8">
    <source>
        <dbReference type="ARBA" id="ARBA00023069"/>
    </source>
</evidence>
<keyword evidence="18" id="KW-1185">Reference proteome</keyword>
<feature type="compositionally biased region" description="Basic and acidic residues" evidence="14">
    <location>
        <begin position="9"/>
        <end position="23"/>
    </location>
</feature>
<feature type="region of interest" description="Disordered" evidence="14">
    <location>
        <begin position="1"/>
        <end position="35"/>
    </location>
</feature>
<feature type="domain" description="Trichohyalin-plectin-homology" evidence="15">
    <location>
        <begin position="110"/>
        <end position="461"/>
    </location>
</feature>
<evidence type="ECO:0000256" key="12">
    <source>
        <dbReference type="ARBA" id="ARBA00023273"/>
    </source>
</evidence>
<accession>A0A485KFJ7</accession>
<organism evidence="17 18">
    <name type="scientific">Aphanomyces stellatus</name>
    <dbReference type="NCBI Taxonomy" id="120398"/>
    <lineage>
        <taxon>Eukaryota</taxon>
        <taxon>Sar</taxon>
        <taxon>Stramenopiles</taxon>
        <taxon>Oomycota</taxon>
        <taxon>Saprolegniomycetes</taxon>
        <taxon>Saprolegniales</taxon>
        <taxon>Verrucalvaceae</taxon>
        <taxon>Aphanomyces</taxon>
    </lineage>
</organism>
<feature type="region of interest" description="Disordered" evidence="14">
    <location>
        <begin position="328"/>
        <end position="353"/>
    </location>
</feature>
<evidence type="ECO:0000256" key="7">
    <source>
        <dbReference type="ARBA" id="ARBA00023054"/>
    </source>
</evidence>
<evidence type="ECO:0000313" key="17">
    <source>
        <dbReference type="EMBL" id="VFT84081.1"/>
    </source>
</evidence>
<dbReference type="AlphaFoldDB" id="A0A485KFJ7"/>
<evidence type="ECO:0000256" key="1">
    <source>
        <dbReference type="ARBA" id="ARBA00004123"/>
    </source>
</evidence>
<evidence type="ECO:0000256" key="9">
    <source>
        <dbReference type="ARBA" id="ARBA00023212"/>
    </source>
</evidence>
<keyword evidence="6" id="KW-0282">Flagellum</keyword>
<evidence type="ECO:0000313" key="16">
    <source>
        <dbReference type="EMBL" id="KAF0705056.1"/>
    </source>
</evidence>
<name>A0A485KFJ7_9STRA</name>
<dbReference type="Pfam" id="PF13868">
    <property type="entry name" value="TPH"/>
    <property type="match status" value="1"/>
</dbReference>
<dbReference type="EMBL" id="VJMH01003722">
    <property type="protein sequence ID" value="KAF0705056.1"/>
    <property type="molecule type" value="Genomic_DNA"/>
</dbReference>
<keyword evidence="9" id="KW-0206">Cytoskeleton</keyword>
<evidence type="ECO:0000256" key="6">
    <source>
        <dbReference type="ARBA" id="ARBA00022846"/>
    </source>
</evidence>
<feature type="compositionally biased region" description="Polar residues" evidence="14">
    <location>
        <begin position="26"/>
        <end position="35"/>
    </location>
</feature>
<dbReference type="PANTHER" id="PTHR19265">
    <property type="entry name" value="MEIOSIS-SPECIFIC NUCLEAR STRUCTURAL PROTEIN 1"/>
    <property type="match status" value="1"/>
</dbReference>
<protein>
    <recommendedName>
        <fullName evidence="4">Meiosis-specific nuclear structural protein 1</fullName>
    </recommendedName>
</protein>
<sequence length="477" mass="56784">MLHRMTTRQVEKTMADRRAKEAENSDLLSYASSNQVQTMANKSDLGVLAKRRNNQAFQRSAEAMLEEKSIAVEREAVRNQRTRDQNDFIAKALEEDRRTQERKEREIQRICESSEELRELESMLKVAYVNKERAVQQAERETLAQIEVAREKAIETQMEYDRQRALVDMSAKEFGKRVDAVASKQSIQQQMLDRLKLHEEAAREAEIDKTKVDAIMRKIEDEDRMEQEKRERYVVEAKKLIDDCKLQRAKEKENAIRREKEEDQRILQHGKHVEMREAGIKEKLAEKKKREEEMFLAVEAEIQRQRRAEEDFARLRDELWEEEVLEARRQKERERAQKKQADKDEMMRSNDAQQALKAQMLAEQKRKEDEYNDFLKKKFASEERREMEMDKFRRQQKEEYKQSIAAQNQEKQAMYYHELQKERAEAARVADEEAFKKAVVEEAKRRILEDHAAKLQGYLPKGMAKELEHRRGNMGSR</sequence>
<evidence type="ECO:0000256" key="4">
    <source>
        <dbReference type="ARBA" id="ARBA00014813"/>
    </source>
</evidence>
<feature type="region of interest" description="Disordered" evidence="14">
    <location>
        <begin position="252"/>
        <end position="279"/>
    </location>
</feature>
<keyword evidence="5" id="KW-0963">Cytoplasm</keyword>
<evidence type="ECO:0000259" key="15">
    <source>
        <dbReference type="Pfam" id="PF13868"/>
    </source>
</evidence>